<protein>
    <submittedName>
        <fullName evidence="3">Uncharacterized protein</fullName>
    </submittedName>
</protein>
<feature type="compositionally biased region" description="Basic and acidic residues" evidence="1">
    <location>
        <begin position="64"/>
        <end position="76"/>
    </location>
</feature>
<evidence type="ECO:0000313" key="3">
    <source>
        <dbReference type="EMBL" id="NKY23278.1"/>
    </source>
</evidence>
<accession>A0A7X6KWF9</accession>
<evidence type="ECO:0000313" key="4">
    <source>
        <dbReference type="Proteomes" id="UP000581206"/>
    </source>
</evidence>
<evidence type="ECO:0000256" key="1">
    <source>
        <dbReference type="SAM" id="MobiDB-lite"/>
    </source>
</evidence>
<keyword evidence="4" id="KW-1185">Reference proteome</keyword>
<feature type="transmembrane region" description="Helical" evidence="2">
    <location>
        <begin position="150"/>
        <end position="168"/>
    </location>
</feature>
<feature type="transmembrane region" description="Helical" evidence="2">
    <location>
        <begin position="122"/>
        <end position="144"/>
    </location>
</feature>
<feature type="compositionally biased region" description="Low complexity" evidence="1">
    <location>
        <begin position="82"/>
        <end position="91"/>
    </location>
</feature>
<feature type="compositionally biased region" description="Low complexity" evidence="1">
    <location>
        <begin position="37"/>
        <end position="54"/>
    </location>
</feature>
<organism evidence="3 4">
    <name type="scientific">Cellulomonas denverensis</name>
    <dbReference type="NCBI Taxonomy" id="264297"/>
    <lineage>
        <taxon>Bacteria</taxon>
        <taxon>Bacillati</taxon>
        <taxon>Actinomycetota</taxon>
        <taxon>Actinomycetes</taxon>
        <taxon>Micrococcales</taxon>
        <taxon>Cellulomonadaceae</taxon>
        <taxon>Cellulomonas</taxon>
    </lineage>
</organism>
<dbReference type="EMBL" id="JAAXOX010000005">
    <property type="protein sequence ID" value="NKY23278.1"/>
    <property type="molecule type" value="Genomic_DNA"/>
</dbReference>
<comment type="caution">
    <text evidence="3">The sequence shown here is derived from an EMBL/GenBank/DDBJ whole genome shotgun (WGS) entry which is preliminary data.</text>
</comment>
<dbReference type="RefSeq" id="WP_168630412.1">
    <property type="nucleotide sequence ID" value="NZ_BONL01000018.1"/>
</dbReference>
<dbReference type="AlphaFoldDB" id="A0A7X6KWF9"/>
<reference evidence="3 4" key="1">
    <citation type="submission" date="2020-04" db="EMBL/GenBank/DDBJ databases">
        <title>MicrobeNet Type strains.</title>
        <authorList>
            <person name="Nicholson A.C."/>
        </authorList>
    </citation>
    <scope>NUCLEOTIDE SEQUENCE [LARGE SCALE GENOMIC DNA]</scope>
    <source>
        <strain evidence="3 4">ATCC BAA-788</strain>
    </source>
</reference>
<keyword evidence="2" id="KW-1133">Transmembrane helix</keyword>
<sequence>MAPDRSADDAPRDDEGRSDASVTDEQWAAIVADLRDTAASGTTTGDDDAAPGPAVTYPVAPWVSDRRVVRPARDEGPGADPGGADPRGWDATSQIERAEQEVDRAEHFVPPPAPPVFGGDPLLTVAWLAVAGMPLFWLVVVIAWKDAPATVMQASGIVFLAGLAVLFWRMPHRRGGPDGEGDDDDDGAVV</sequence>
<keyword evidence="2" id="KW-0472">Membrane</keyword>
<feature type="compositionally biased region" description="Basic and acidic residues" evidence="1">
    <location>
        <begin position="1"/>
        <end position="18"/>
    </location>
</feature>
<proteinExistence type="predicted"/>
<evidence type="ECO:0000256" key="2">
    <source>
        <dbReference type="SAM" id="Phobius"/>
    </source>
</evidence>
<dbReference type="Proteomes" id="UP000581206">
    <property type="component" value="Unassembled WGS sequence"/>
</dbReference>
<keyword evidence="2" id="KW-0812">Transmembrane</keyword>
<gene>
    <name evidence="3" type="ORF">HGA03_11455</name>
</gene>
<feature type="region of interest" description="Disordered" evidence="1">
    <location>
        <begin position="1"/>
        <end position="91"/>
    </location>
</feature>
<name>A0A7X6KWF9_9CELL</name>